<name>A0AAV7LTQ6_PLEWA</name>
<dbReference type="AlphaFoldDB" id="A0AAV7LTQ6"/>
<keyword evidence="3" id="KW-1185">Reference proteome</keyword>
<dbReference type="EMBL" id="JANPWB010000015">
    <property type="protein sequence ID" value="KAJ1093970.1"/>
    <property type="molecule type" value="Genomic_DNA"/>
</dbReference>
<protein>
    <submittedName>
        <fullName evidence="2">Uncharacterized protein</fullName>
    </submittedName>
</protein>
<feature type="region of interest" description="Disordered" evidence="1">
    <location>
        <begin position="169"/>
        <end position="189"/>
    </location>
</feature>
<dbReference type="Proteomes" id="UP001066276">
    <property type="component" value="Chromosome 11"/>
</dbReference>
<evidence type="ECO:0000256" key="1">
    <source>
        <dbReference type="SAM" id="MobiDB-lite"/>
    </source>
</evidence>
<evidence type="ECO:0000313" key="2">
    <source>
        <dbReference type="EMBL" id="KAJ1093970.1"/>
    </source>
</evidence>
<organism evidence="2 3">
    <name type="scientific">Pleurodeles waltl</name>
    <name type="common">Iberian ribbed newt</name>
    <dbReference type="NCBI Taxonomy" id="8319"/>
    <lineage>
        <taxon>Eukaryota</taxon>
        <taxon>Metazoa</taxon>
        <taxon>Chordata</taxon>
        <taxon>Craniata</taxon>
        <taxon>Vertebrata</taxon>
        <taxon>Euteleostomi</taxon>
        <taxon>Amphibia</taxon>
        <taxon>Batrachia</taxon>
        <taxon>Caudata</taxon>
        <taxon>Salamandroidea</taxon>
        <taxon>Salamandridae</taxon>
        <taxon>Pleurodelinae</taxon>
        <taxon>Pleurodeles</taxon>
    </lineage>
</organism>
<reference evidence="2" key="1">
    <citation type="journal article" date="2022" name="bioRxiv">
        <title>Sequencing and chromosome-scale assembly of the giantPleurodeles waltlgenome.</title>
        <authorList>
            <person name="Brown T."/>
            <person name="Elewa A."/>
            <person name="Iarovenko S."/>
            <person name="Subramanian E."/>
            <person name="Araus A.J."/>
            <person name="Petzold A."/>
            <person name="Susuki M."/>
            <person name="Suzuki K.-i.T."/>
            <person name="Hayashi T."/>
            <person name="Toyoda A."/>
            <person name="Oliveira C."/>
            <person name="Osipova E."/>
            <person name="Leigh N.D."/>
            <person name="Simon A."/>
            <person name="Yun M.H."/>
        </authorList>
    </citation>
    <scope>NUCLEOTIDE SEQUENCE</scope>
    <source>
        <strain evidence="2">20211129_DDA</strain>
        <tissue evidence="2">Liver</tissue>
    </source>
</reference>
<gene>
    <name evidence="2" type="ORF">NDU88_007056</name>
</gene>
<accession>A0AAV7LTQ6</accession>
<proteinExistence type="predicted"/>
<comment type="caution">
    <text evidence="2">The sequence shown here is derived from an EMBL/GenBank/DDBJ whole genome shotgun (WGS) entry which is preliminary data.</text>
</comment>
<evidence type="ECO:0000313" key="3">
    <source>
        <dbReference type="Proteomes" id="UP001066276"/>
    </source>
</evidence>
<sequence>MLAAMPCKPWTSAYVVELLDKRQERQSDSNRLLQTMTSFYSKLYEATTVSGGEELVTYLDLIQLLCPPHPPFSKSSLWGSPARPLLREAAVPKTRLSEECLEESNPAYLTPLLWTAFGGKEHPRGIPAATALATPARGGSSLPPGQLMPSAGSSLGIGVHTEEAIHWRGAGGVPSPTLPTPSAWPGERRKRLRDFAAGSARVI</sequence>